<gene>
    <name evidence="1" type="ORF">ElyMa_002763300</name>
</gene>
<evidence type="ECO:0000313" key="2">
    <source>
        <dbReference type="Proteomes" id="UP000762676"/>
    </source>
</evidence>
<accession>A0AAV4HJ54</accession>
<name>A0AAV4HJ54_9GAST</name>
<comment type="caution">
    <text evidence="1">The sequence shown here is derived from an EMBL/GenBank/DDBJ whole genome shotgun (WGS) entry which is preliminary data.</text>
</comment>
<dbReference type="EMBL" id="BMAT01005670">
    <property type="protein sequence ID" value="GFR98157.1"/>
    <property type="molecule type" value="Genomic_DNA"/>
</dbReference>
<reference evidence="1 2" key="1">
    <citation type="journal article" date="2021" name="Elife">
        <title>Chloroplast acquisition without the gene transfer in kleptoplastic sea slugs, Plakobranchus ocellatus.</title>
        <authorList>
            <person name="Maeda T."/>
            <person name="Takahashi S."/>
            <person name="Yoshida T."/>
            <person name="Shimamura S."/>
            <person name="Takaki Y."/>
            <person name="Nagai Y."/>
            <person name="Toyoda A."/>
            <person name="Suzuki Y."/>
            <person name="Arimoto A."/>
            <person name="Ishii H."/>
            <person name="Satoh N."/>
            <person name="Nishiyama T."/>
            <person name="Hasebe M."/>
            <person name="Maruyama T."/>
            <person name="Minagawa J."/>
            <person name="Obokata J."/>
            <person name="Shigenobu S."/>
        </authorList>
    </citation>
    <scope>NUCLEOTIDE SEQUENCE [LARGE SCALE GENOMIC DNA]</scope>
</reference>
<dbReference type="AlphaFoldDB" id="A0AAV4HJ54"/>
<evidence type="ECO:0000313" key="1">
    <source>
        <dbReference type="EMBL" id="GFR98157.1"/>
    </source>
</evidence>
<sequence>MFEQSSRAHILQPEHCTQFSPLLLPSKSAQTRQMVSSSTVDDEKGISISGLKWNYGSAGERFGVGGCVADEEAVDAGGRVADEEAVGAGGRVANEEAVGAGGRVADKEAVGAAGRVADKEAVGAGERVADIDNEAVCVECVDMALVGIGRSVTSAAA</sequence>
<organism evidence="1 2">
    <name type="scientific">Elysia marginata</name>
    <dbReference type="NCBI Taxonomy" id="1093978"/>
    <lineage>
        <taxon>Eukaryota</taxon>
        <taxon>Metazoa</taxon>
        <taxon>Spiralia</taxon>
        <taxon>Lophotrochozoa</taxon>
        <taxon>Mollusca</taxon>
        <taxon>Gastropoda</taxon>
        <taxon>Heterobranchia</taxon>
        <taxon>Euthyneura</taxon>
        <taxon>Panpulmonata</taxon>
        <taxon>Sacoglossa</taxon>
        <taxon>Placobranchoidea</taxon>
        <taxon>Plakobranchidae</taxon>
        <taxon>Elysia</taxon>
    </lineage>
</organism>
<proteinExistence type="predicted"/>
<protein>
    <submittedName>
        <fullName evidence="1">Uncharacterized protein</fullName>
    </submittedName>
</protein>
<dbReference type="Proteomes" id="UP000762676">
    <property type="component" value="Unassembled WGS sequence"/>
</dbReference>
<keyword evidence="2" id="KW-1185">Reference proteome</keyword>